<dbReference type="AlphaFoldDB" id="A0A5S3UXV6"/>
<dbReference type="PANTHER" id="PTHR43133">
    <property type="entry name" value="RNA POLYMERASE ECF-TYPE SIGMA FACTO"/>
    <property type="match status" value="1"/>
</dbReference>
<dbReference type="Gene3D" id="1.10.10.10">
    <property type="entry name" value="Winged helix-like DNA-binding domain superfamily/Winged helix DNA-binding domain"/>
    <property type="match status" value="1"/>
</dbReference>
<evidence type="ECO:0000313" key="8">
    <source>
        <dbReference type="Proteomes" id="UP000307217"/>
    </source>
</evidence>
<dbReference type="NCBIfam" id="NF006550">
    <property type="entry name" value="PRK09047.1"/>
    <property type="match status" value="1"/>
</dbReference>
<dbReference type="PANTHER" id="PTHR43133:SF64">
    <property type="entry name" value="ECF SIGMA FACTOR"/>
    <property type="match status" value="1"/>
</dbReference>
<dbReference type="CDD" id="cd06171">
    <property type="entry name" value="Sigma70_r4"/>
    <property type="match status" value="1"/>
</dbReference>
<comment type="caution">
    <text evidence="7">The sequence shown here is derived from an EMBL/GenBank/DDBJ whole genome shotgun (WGS) entry which is preliminary data.</text>
</comment>
<dbReference type="InterPro" id="IPR007627">
    <property type="entry name" value="RNA_pol_sigma70_r2"/>
</dbReference>
<comment type="similarity">
    <text evidence="1">Belongs to the sigma-70 factor family. ECF subfamily.</text>
</comment>
<dbReference type="InterPro" id="IPR013325">
    <property type="entry name" value="RNA_pol_sigma_r2"/>
</dbReference>
<reference evidence="7 8" key="1">
    <citation type="submission" date="2018-01" db="EMBL/GenBank/DDBJ databases">
        <authorList>
            <person name="Paulsen S."/>
            <person name="Gram L.K."/>
        </authorList>
    </citation>
    <scope>NUCLEOTIDE SEQUENCE [LARGE SCALE GENOMIC DNA]</scope>
    <source>
        <strain evidence="7 8">S3790</strain>
    </source>
</reference>
<dbReference type="SUPFAM" id="SSF88946">
    <property type="entry name" value="Sigma2 domain of RNA polymerase sigma factors"/>
    <property type="match status" value="1"/>
</dbReference>
<proteinExistence type="inferred from homology"/>
<dbReference type="SUPFAM" id="SSF88659">
    <property type="entry name" value="Sigma3 and sigma4 domains of RNA polymerase sigma factors"/>
    <property type="match status" value="1"/>
</dbReference>
<name>A0A5S3UXV6_9GAMM</name>
<evidence type="ECO:0000313" key="7">
    <source>
        <dbReference type="EMBL" id="TMO62543.1"/>
    </source>
</evidence>
<dbReference type="Pfam" id="PF04542">
    <property type="entry name" value="Sigma70_r2"/>
    <property type="match status" value="1"/>
</dbReference>
<protein>
    <submittedName>
        <fullName evidence="7">RNA polymerase sigma factor</fullName>
    </submittedName>
</protein>
<dbReference type="GO" id="GO:0016987">
    <property type="term" value="F:sigma factor activity"/>
    <property type="evidence" value="ECO:0007669"/>
    <property type="project" value="UniProtKB-KW"/>
</dbReference>
<dbReference type="GO" id="GO:0006352">
    <property type="term" value="P:DNA-templated transcription initiation"/>
    <property type="evidence" value="ECO:0007669"/>
    <property type="project" value="InterPro"/>
</dbReference>
<evidence type="ECO:0000256" key="2">
    <source>
        <dbReference type="ARBA" id="ARBA00023015"/>
    </source>
</evidence>
<dbReference type="InterPro" id="IPR013249">
    <property type="entry name" value="RNA_pol_sigma70_r4_t2"/>
</dbReference>
<gene>
    <name evidence="7" type="ORF">CWC19_20025</name>
</gene>
<reference evidence="8" key="2">
    <citation type="submission" date="2019-06" db="EMBL/GenBank/DDBJ databases">
        <title>Co-occurence of chitin degradation, pigmentation and bioactivity in marine Pseudoalteromonas.</title>
        <authorList>
            <person name="Sonnenschein E.C."/>
            <person name="Bech P.K."/>
        </authorList>
    </citation>
    <scope>NUCLEOTIDE SEQUENCE [LARGE SCALE GENOMIC DNA]</scope>
    <source>
        <strain evidence="8">S3790</strain>
    </source>
</reference>
<evidence type="ECO:0000259" key="6">
    <source>
        <dbReference type="Pfam" id="PF08281"/>
    </source>
</evidence>
<evidence type="ECO:0000259" key="5">
    <source>
        <dbReference type="Pfam" id="PF04542"/>
    </source>
</evidence>
<dbReference type="InterPro" id="IPR039425">
    <property type="entry name" value="RNA_pol_sigma-70-like"/>
</dbReference>
<keyword evidence="3" id="KW-0731">Sigma factor</keyword>
<dbReference type="GO" id="GO:0003677">
    <property type="term" value="F:DNA binding"/>
    <property type="evidence" value="ECO:0007669"/>
    <property type="project" value="InterPro"/>
</dbReference>
<accession>A0A5S3UXV6</accession>
<dbReference type="InterPro" id="IPR013324">
    <property type="entry name" value="RNA_pol_sigma_r3/r4-like"/>
</dbReference>
<dbReference type="OrthoDB" id="9783733at2"/>
<sequence length="180" mass="20898">MDESSVNKPNEISLNVFLMAVEKKAYNMALISTGNREEALDIVQDAMFKFATHYADKATEQWKPLFYRIVQNLIMDWHRKQKVRRIMTFWREEDSTVEPWLASLNDCPETILCKHQKSNATLSILHELPVKQQQCFLLRAWEGLSVKETARAMNCSEGTIKTHFSRASAKLKQCIEAMNE</sequence>
<dbReference type="Pfam" id="PF08281">
    <property type="entry name" value="Sigma70_r4_2"/>
    <property type="match status" value="1"/>
</dbReference>
<dbReference type="EMBL" id="PNBX01000134">
    <property type="protein sequence ID" value="TMO62543.1"/>
    <property type="molecule type" value="Genomic_DNA"/>
</dbReference>
<keyword evidence="2" id="KW-0805">Transcription regulation</keyword>
<dbReference type="InterPro" id="IPR036388">
    <property type="entry name" value="WH-like_DNA-bd_sf"/>
</dbReference>
<evidence type="ECO:0000256" key="4">
    <source>
        <dbReference type="ARBA" id="ARBA00023163"/>
    </source>
</evidence>
<dbReference type="RefSeq" id="WP_138593664.1">
    <property type="nucleotide sequence ID" value="NZ_PNBX01000134.1"/>
</dbReference>
<evidence type="ECO:0000256" key="3">
    <source>
        <dbReference type="ARBA" id="ARBA00023082"/>
    </source>
</evidence>
<keyword evidence="4" id="KW-0804">Transcription</keyword>
<dbReference type="NCBIfam" id="TIGR02937">
    <property type="entry name" value="sigma70-ECF"/>
    <property type="match status" value="1"/>
</dbReference>
<dbReference type="InterPro" id="IPR014284">
    <property type="entry name" value="RNA_pol_sigma-70_dom"/>
</dbReference>
<feature type="domain" description="RNA polymerase sigma factor 70 region 4 type 2" evidence="6">
    <location>
        <begin position="122"/>
        <end position="171"/>
    </location>
</feature>
<feature type="domain" description="RNA polymerase sigma-70 region 2" evidence="5">
    <location>
        <begin position="24"/>
        <end position="82"/>
    </location>
</feature>
<evidence type="ECO:0000256" key="1">
    <source>
        <dbReference type="ARBA" id="ARBA00010641"/>
    </source>
</evidence>
<organism evidence="7 8">
    <name type="scientific">Pseudoalteromonas aurantia</name>
    <dbReference type="NCBI Taxonomy" id="43654"/>
    <lineage>
        <taxon>Bacteria</taxon>
        <taxon>Pseudomonadati</taxon>
        <taxon>Pseudomonadota</taxon>
        <taxon>Gammaproteobacteria</taxon>
        <taxon>Alteromonadales</taxon>
        <taxon>Pseudoalteromonadaceae</taxon>
        <taxon>Pseudoalteromonas</taxon>
    </lineage>
</organism>
<dbReference type="Proteomes" id="UP000307217">
    <property type="component" value="Unassembled WGS sequence"/>
</dbReference>
<dbReference type="Gene3D" id="1.10.1740.10">
    <property type="match status" value="1"/>
</dbReference>